<dbReference type="GO" id="GO:0050313">
    <property type="term" value="F:sulfur dioxygenase activity"/>
    <property type="evidence" value="ECO:0007669"/>
    <property type="project" value="InterPro"/>
</dbReference>
<dbReference type="Proteomes" id="UP001222325">
    <property type="component" value="Unassembled WGS sequence"/>
</dbReference>
<dbReference type="SUPFAM" id="SSF56281">
    <property type="entry name" value="Metallo-hydrolase/oxidoreductase"/>
    <property type="match status" value="1"/>
</dbReference>
<dbReference type="EMBL" id="JARJCN010000038">
    <property type="protein sequence ID" value="KAJ7084381.1"/>
    <property type="molecule type" value="Genomic_DNA"/>
</dbReference>
<evidence type="ECO:0000259" key="2">
    <source>
        <dbReference type="SMART" id="SM00849"/>
    </source>
</evidence>
<feature type="domain" description="Metallo-beta-lactamase" evidence="2">
    <location>
        <begin position="27"/>
        <end position="215"/>
    </location>
</feature>
<evidence type="ECO:0000256" key="1">
    <source>
        <dbReference type="ARBA" id="ARBA00022723"/>
    </source>
</evidence>
<dbReference type="InterPro" id="IPR001279">
    <property type="entry name" value="Metallo-B-lactamas"/>
</dbReference>
<protein>
    <submittedName>
        <fullName evidence="3">Metallo-hydrolase/oxidoreductase</fullName>
    </submittedName>
</protein>
<dbReference type="GO" id="GO:0006749">
    <property type="term" value="P:glutathione metabolic process"/>
    <property type="evidence" value="ECO:0007669"/>
    <property type="project" value="InterPro"/>
</dbReference>
<dbReference type="PANTHER" id="PTHR43084">
    <property type="entry name" value="PERSULFIDE DIOXYGENASE ETHE1"/>
    <property type="match status" value="1"/>
</dbReference>
<name>A0AAD6XM93_9AGAR</name>
<dbReference type="Gene3D" id="3.60.15.10">
    <property type="entry name" value="Ribonuclease Z/Hydroxyacylglutathione hydrolase-like"/>
    <property type="match status" value="1"/>
</dbReference>
<dbReference type="AlphaFoldDB" id="A0AAD6XM93"/>
<organism evidence="3 4">
    <name type="scientific">Mycena belliarum</name>
    <dbReference type="NCBI Taxonomy" id="1033014"/>
    <lineage>
        <taxon>Eukaryota</taxon>
        <taxon>Fungi</taxon>
        <taxon>Dikarya</taxon>
        <taxon>Basidiomycota</taxon>
        <taxon>Agaricomycotina</taxon>
        <taxon>Agaricomycetes</taxon>
        <taxon>Agaricomycetidae</taxon>
        <taxon>Agaricales</taxon>
        <taxon>Marasmiineae</taxon>
        <taxon>Mycenaceae</taxon>
        <taxon>Mycena</taxon>
    </lineage>
</organism>
<dbReference type="InterPro" id="IPR044528">
    <property type="entry name" value="POD-like_MBL-fold"/>
</dbReference>
<proteinExistence type="predicted"/>
<reference evidence="3" key="1">
    <citation type="submission" date="2023-03" db="EMBL/GenBank/DDBJ databases">
        <title>Massive genome expansion in bonnet fungi (Mycena s.s.) driven by repeated elements and novel gene families across ecological guilds.</title>
        <authorList>
            <consortium name="Lawrence Berkeley National Laboratory"/>
            <person name="Harder C.B."/>
            <person name="Miyauchi S."/>
            <person name="Viragh M."/>
            <person name="Kuo A."/>
            <person name="Thoen E."/>
            <person name="Andreopoulos B."/>
            <person name="Lu D."/>
            <person name="Skrede I."/>
            <person name="Drula E."/>
            <person name="Henrissat B."/>
            <person name="Morin E."/>
            <person name="Kohler A."/>
            <person name="Barry K."/>
            <person name="LaButti K."/>
            <person name="Morin E."/>
            <person name="Salamov A."/>
            <person name="Lipzen A."/>
            <person name="Mereny Z."/>
            <person name="Hegedus B."/>
            <person name="Baldrian P."/>
            <person name="Stursova M."/>
            <person name="Weitz H."/>
            <person name="Taylor A."/>
            <person name="Grigoriev I.V."/>
            <person name="Nagy L.G."/>
            <person name="Martin F."/>
            <person name="Kauserud H."/>
        </authorList>
    </citation>
    <scope>NUCLEOTIDE SEQUENCE</scope>
    <source>
        <strain evidence="3">CBHHK173m</strain>
    </source>
</reference>
<dbReference type="SMART" id="SM00849">
    <property type="entry name" value="Lactamase_B"/>
    <property type="match status" value="1"/>
</dbReference>
<gene>
    <name evidence="3" type="ORF">B0H15DRAFT_784166</name>
</gene>
<sequence length="298" mass="32365">MSEPLRLHPSPASGSPDVYSFFEPDTSTWQYIVSDPATKDAALIDTVLDYDPSSGKISTATADQIVSFVGKHGLNVKYVLETHAHADHLTAAQYFKKKFDIPVGIGKRISAVQETFAPVYGYEPSAFVGAFDLLFRDDQTFSLGSLNCRVIHLPGHTPDHVGYIIGQSVFTGDSIFQPDIGSARSDFPGGDAKALHSSLRRLMALPETFSLFVGHDYPTGRQQFCASTVGQHLKSNKHLAKGISESEFIALRNARDAGLGAPRLLHPALQTNIRGGRLPTADHGRPYFKIPITTSVAL</sequence>
<evidence type="ECO:0000313" key="4">
    <source>
        <dbReference type="Proteomes" id="UP001222325"/>
    </source>
</evidence>
<dbReference type="CDD" id="cd07724">
    <property type="entry name" value="POD-like_MBL-fold"/>
    <property type="match status" value="1"/>
</dbReference>
<accession>A0AAD6XM93</accession>
<keyword evidence="1" id="KW-0479">Metal-binding</keyword>
<evidence type="ECO:0000313" key="3">
    <source>
        <dbReference type="EMBL" id="KAJ7084381.1"/>
    </source>
</evidence>
<dbReference type="GO" id="GO:0070813">
    <property type="term" value="P:hydrogen sulfide metabolic process"/>
    <property type="evidence" value="ECO:0007669"/>
    <property type="project" value="TreeGrafter"/>
</dbReference>
<dbReference type="Pfam" id="PF00753">
    <property type="entry name" value="Lactamase_B"/>
    <property type="match status" value="1"/>
</dbReference>
<dbReference type="GO" id="GO:0046872">
    <property type="term" value="F:metal ion binding"/>
    <property type="evidence" value="ECO:0007669"/>
    <property type="project" value="UniProtKB-KW"/>
</dbReference>
<dbReference type="PANTHER" id="PTHR43084:SF1">
    <property type="entry name" value="PERSULFIDE DIOXYGENASE ETHE1, MITOCHONDRIAL"/>
    <property type="match status" value="1"/>
</dbReference>
<dbReference type="InterPro" id="IPR036866">
    <property type="entry name" value="RibonucZ/Hydroxyglut_hydro"/>
</dbReference>
<comment type="caution">
    <text evidence="3">The sequence shown here is derived from an EMBL/GenBank/DDBJ whole genome shotgun (WGS) entry which is preliminary data.</text>
</comment>
<dbReference type="InterPro" id="IPR051682">
    <property type="entry name" value="Mito_Persulfide_Diox"/>
</dbReference>
<keyword evidence="4" id="KW-1185">Reference proteome</keyword>